<keyword evidence="3" id="KW-1185">Reference proteome</keyword>
<reference evidence="3" key="1">
    <citation type="journal article" date="2019" name="Int. J. Syst. Evol. Microbiol.">
        <title>The Global Catalogue of Microorganisms (GCM) 10K type strain sequencing project: providing services to taxonomists for standard genome sequencing and annotation.</title>
        <authorList>
            <consortium name="The Broad Institute Genomics Platform"/>
            <consortium name="The Broad Institute Genome Sequencing Center for Infectious Disease"/>
            <person name="Wu L."/>
            <person name="Ma J."/>
        </authorList>
    </citation>
    <scope>NUCLEOTIDE SEQUENCE [LARGE SCALE GENOMIC DNA]</scope>
    <source>
        <strain evidence="3">JCM 31696</strain>
    </source>
</reference>
<evidence type="ECO:0000313" key="2">
    <source>
        <dbReference type="EMBL" id="MFD0855892.1"/>
    </source>
</evidence>
<evidence type="ECO:0000256" key="1">
    <source>
        <dbReference type="SAM" id="MobiDB-lite"/>
    </source>
</evidence>
<protein>
    <submittedName>
        <fullName evidence="2">LysR family transcriptional regulator</fullName>
    </submittedName>
</protein>
<dbReference type="Proteomes" id="UP001597083">
    <property type="component" value="Unassembled WGS sequence"/>
</dbReference>
<comment type="caution">
    <text evidence="2">The sequence shown here is derived from an EMBL/GenBank/DDBJ whole genome shotgun (WGS) entry which is preliminary data.</text>
</comment>
<feature type="non-terminal residue" evidence="2">
    <location>
        <position position="1"/>
    </location>
</feature>
<organism evidence="2 3">
    <name type="scientific">Actinomadura adrarensis</name>
    <dbReference type="NCBI Taxonomy" id="1819600"/>
    <lineage>
        <taxon>Bacteria</taxon>
        <taxon>Bacillati</taxon>
        <taxon>Actinomycetota</taxon>
        <taxon>Actinomycetes</taxon>
        <taxon>Streptosporangiales</taxon>
        <taxon>Thermomonosporaceae</taxon>
        <taxon>Actinomadura</taxon>
    </lineage>
</organism>
<feature type="region of interest" description="Disordered" evidence="1">
    <location>
        <begin position="129"/>
        <end position="153"/>
    </location>
</feature>
<name>A0ABW3CQ26_9ACTN</name>
<dbReference type="SUPFAM" id="SSF53850">
    <property type="entry name" value="Periplasmic binding protein-like II"/>
    <property type="match status" value="1"/>
</dbReference>
<sequence length="153" mass="17257">LVGPRHPLASARRLSPADLSGHRIRIPGIRPGTEWAAYYDQLATAFDLRIDAVGPNFGAEALNDAIAESTDLMTLIGDGDRYVWPTGHDLRRIPVQNPTPLYPHTLLYRTGNPHPTLKALRRHLHRQCPEPPAETWTPDWTYPPTRRTQQDLC</sequence>
<dbReference type="EMBL" id="JBHTIR010003843">
    <property type="protein sequence ID" value="MFD0855892.1"/>
    <property type="molecule type" value="Genomic_DNA"/>
</dbReference>
<accession>A0ABW3CQ26</accession>
<gene>
    <name evidence="2" type="ORF">ACFQ07_26870</name>
</gene>
<evidence type="ECO:0000313" key="3">
    <source>
        <dbReference type="Proteomes" id="UP001597083"/>
    </source>
</evidence>
<proteinExistence type="predicted"/>